<comment type="caution">
    <text evidence="1">The sequence shown here is derived from an EMBL/GenBank/DDBJ whole genome shotgun (WGS) entry which is preliminary data.</text>
</comment>
<gene>
    <name evidence="1" type="ORF">PDIGIT_LOCUS1951</name>
</gene>
<reference evidence="1" key="1">
    <citation type="submission" date="2023-01" db="EMBL/GenBank/DDBJ databases">
        <authorList>
            <person name="Van Ghelder C."/>
            <person name="Rancurel C."/>
        </authorList>
    </citation>
    <scope>NUCLEOTIDE SEQUENCE</scope>
    <source>
        <strain evidence="1">CNCM I-4278</strain>
    </source>
</reference>
<sequence length="130" mass="14445">MDPHGYNQTARRYCLSHTGIKEARLKQATSAIISLAKLTRRACIPLASSHRQHTSPPYSTAGQNPAVLPCTYQQRCSMTWVMQPYMTFLLILRLPSRTDDQQQVPSLVYPCNTGLPGFAASADTKLKIPP</sequence>
<dbReference type="AlphaFoldDB" id="A0A9W4XHP4"/>
<name>A0A9W4XHP4_9PLEO</name>
<evidence type="ECO:0000313" key="1">
    <source>
        <dbReference type="EMBL" id="CAI6276875.1"/>
    </source>
</evidence>
<organism evidence="1 2">
    <name type="scientific">Periconia digitata</name>
    <dbReference type="NCBI Taxonomy" id="1303443"/>
    <lineage>
        <taxon>Eukaryota</taxon>
        <taxon>Fungi</taxon>
        <taxon>Dikarya</taxon>
        <taxon>Ascomycota</taxon>
        <taxon>Pezizomycotina</taxon>
        <taxon>Dothideomycetes</taxon>
        <taxon>Pleosporomycetidae</taxon>
        <taxon>Pleosporales</taxon>
        <taxon>Massarineae</taxon>
        <taxon>Periconiaceae</taxon>
        <taxon>Periconia</taxon>
    </lineage>
</organism>
<accession>A0A9W4XHP4</accession>
<dbReference type="Proteomes" id="UP001152607">
    <property type="component" value="Unassembled WGS sequence"/>
</dbReference>
<dbReference type="EMBL" id="CAOQHR010000001">
    <property type="protein sequence ID" value="CAI6276875.1"/>
    <property type="molecule type" value="Genomic_DNA"/>
</dbReference>
<protein>
    <submittedName>
        <fullName evidence="1">Uncharacterized protein</fullName>
    </submittedName>
</protein>
<evidence type="ECO:0000313" key="2">
    <source>
        <dbReference type="Proteomes" id="UP001152607"/>
    </source>
</evidence>
<keyword evidence="2" id="KW-1185">Reference proteome</keyword>
<proteinExistence type="predicted"/>